<evidence type="ECO:0000256" key="3">
    <source>
        <dbReference type="ARBA" id="ARBA00022833"/>
    </source>
</evidence>
<reference evidence="6" key="1">
    <citation type="submission" date="2023-10" db="EMBL/GenBank/DDBJ databases">
        <authorList>
            <person name="Chen Y."/>
            <person name="Shah S."/>
            <person name="Dougan E. K."/>
            <person name="Thang M."/>
            <person name="Chan C."/>
        </authorList>
    </citation>
    <scope>NUCLEOTIDE SEQUENCE [LARGE SCALE GENOMIC DNA]</scope>
</reference>
<evidence type="ECO:0000256" key="1">
    <source>
        <dbReference type="ARBA" id="ARBA00022723"/>
    </source>
</evidence>
<dbReference type="SUPFAM" id="SSF90229">
    <property type="entry name" value="CCCH zinc finger"/>
    <property type="match status" value="1"/>
</dbReference>
<dbReference type="Proteomes" id="UP001189429">
    <property type="component" value="Unassembled WGS sequence"/>
</dbReference>
<comment type="caution">
    <text evidence="6">The sequence shown here is derived from an EMBL/GenBank/DDBJ whole genome shotgun (WGS) entry which is preliminary data.</text>
</comment>
<keyword evidence="7" id="KW-1185">Reference proteome</keyword>
<feature type="zinc finger region" description="C3H1-type" evidence="4">
    <location>
        <begin position="136"/>
        <end position="158"/>
    </location>
</feature>
<evidence type="ECO:0000259" key="5">
    <source>
        <dbReference type="PROSITE" id="PS50103"/>
    </source>
</evidence>
<dbReference type="EMBL" id="CAUYUJ010017693">
    <property type="protein sequence ID" value="CAK0877020.1"/>
    <property type="molecule type" value="Genomic_DNA"/>
</dbReference>
<keyword evidence="2 4" id="KW-0863">Zinc-finger</keyword>
<accession>A0ABN9VXC2</accession>
<dbReference type="InterPro" id="IPR001878">
    <property type="entry name" value="Znf_CCHC"/>
</dbReference>
<dbReference type="SMART" id="SM00356">
    <property type="entry name" value="ZnF_C3H1"/>
    <property type="match status" value="1"/>
</dbReference>
<dbReference type="PROSITE" id="PS50103">
    <property type="entry name" value="ZF_C3H1"/>
    <property type="match status" value="1"/>
</dbReference>
<dbReference type="SUPFAM" id="SSF57756">
    <property type="entry name" value="Retrovirus zinc finger-like domains"/>
    <property type="match status" value="1"/>
</dbReference>
<evidence type="ECO:0000313" key="7">
    <source>
        <dbReference type="Proteomes" id="UP001189429"/>
    </source>
</evidence>
<protein>
    <recommendedName>
        <fullName evidence="5">C3H1-type domain-containing protein</fullName>
    </recommendedName>
</protein>
<feature type="domain" description="C3H1-type" evidence="5">
    <location>
        <begin position="136"/>
        <end position="158"/>
    </location>
</feature>
<dbReference type="InterPro" id="IPR036855">
    <property type="entry name" value="Znf_CCCH_sf"/>
</dbReference>
<dbReference type="SMART" id="SM00343">
    <property type="entry name" value="ZnF_C2HC"/>
    <property type="match status" value="3"/>
</dbReference>
<feature type="non-terminal residue" evidence="6">
    <location>
        <position position="1"/>
    </location>
</feature>
<dbReference type="InterPro" id="IPR036875">
    <property type="entry name" value="Znf_CCHC_sf"/>
</dbReference>
<evidence type="ECO:0000256" key="4">
    <source>
        <dbReference type="PROSITE-ProRule" id="PRU00723"/>
    </source>
</evidence>
<dbReference type="Gene3D" id="4.10.60.10">
    <property type="entry name" value="Zinc finger, CCHC-type"/>
    <property type="match status" value="1"/>
</dbReference>
<keyword evidence="3 4" id="KW-0862">Zinc</keyword>
<dbReference type="Pfam" id="PF00642">
    <property type="entry name" value="zf-CCCH"/>
    <property type="match status" value="1"/>
</dbReference>
<dbReference type="InterPro" id="IPR000571">
    <property type="entry name" value="Znf_CCCH"/>
</dbReference>
<keyword evidence="1 4" id="KW-0479">Metal-binding</keyword>
<gene>
    <name evidence="6" type="ORF">PCOR1329_LOCUS61192</name>
</gene>
<sequence>GVGLHSSLVPPCHRLELASAAVWPTPFFDTRRGAFGPQQTLHSHKMVECFNCGGDHYARECPQGGGKSGGKGKSKSKGCFNCGGDHLARDCPEGGGGGKGGGKSKGCFNCGGDHLARDCPEGGGKGKGKGGGGGGICYDFRDKGDCKFGDRCRFSHDI</sequence>
<organism evidence="6 7">
    <name type="scientific">Prorocentrum cordatum</name>
    <dbReference type="NCBI Taxonomy" id="2364126"/>
    <lineage>
        <taxon>Eukaryota</taxon>
        <taxon>Sar</taxon>
        <taxon>Alveolata</taxon>
        <taxon>Dinophyceae</taxon>
        <taxon>Prorocentrales</taxon>
        <taxon>Prorocentraceae</taxon>
        <taxon>Prorocentrum</taxon>
    </lineage>
</organism>
<evidence type="ECO:0000313" key="6">
    <source>
        <dbReference type="EMBL" id="CAK0877020.1"/>
    </source>
</evidence>
<evidence type="ECO:0000256" key="2">
    <source>
        <dbReference type="ARBA" id="ARBA00022771"/>
    </source>
</evidence>
<proteinExistence type="predicted"/>
<name>A0ABN9VXC2_9DINO</name>